<keyword evidence="11" id="KW-1185">Reference proteome</keyword>
<evidence type="ECO:0000256" key="6">
    <source>
        <dbReference type="SAM" id="Coils"/>
    </source>
</evidence>
<keyword evidence="5 7" id="KW-0472">Membrane</keyword>
<evidence type="ECO:0000256" key="8">
    <source>
        <dbReference type="SAM" id="SignalP"/>
    </source>
</evidence>
<proteinExistence type="predicted"/>
<comment type="subcellular location">
    <subcellularLocation>
        <location evidence="1">Membrane</location>
        <topology evidence="1">Single-pass membrane protein</topology>
    </subcellularLocation>
</comment>
<evidence type="ECO:0000256" key="7">
    <source>
        <dbReference type="SAM" id="Phobius"/>
    </source>
</evidence>
<keyword evidence="2 7" id="KW-0812">Transmembrane</keyword>
<keyword evidence="4 7" id="KW-1133">Transmembrane helix</keyword>
<evidence type="ECO:0000256" key="3">
    <source>
        <dbReference type="ARBA" id="ARBA00022729"/>
    </source>
</evidence>
<evidence type="ECO:0000256" key="2">
    <source>
        <dbReference type="ARBA" id="ARBA00022692"/>
    </source>
</evidence>
<feature type="coiled-coil region" evidence="6">
    <location>
        <begin position="87"/>
        <end position="135"/>
    </location>
</feature>
<dbReference type="Proteomes" id="UP000252558">
    <property type="component" value="Unassembled WGS sequence"/>
</dbReference>
<dbReference type="OrthoDB" id="9790951at2"/>
<evidence type="ECO:0000313" key="10">
    <source>
        <dbReference type="EMBL" id="RCU51732.1"/>
    </source>
</evidence>
<dbReference type="InterPro" id="IPR003646">
    <property type="entry name" value="SH3-like_bac-type"/>
</dbReference>
<dbReference type="AlphaFoldDB" id="A0A368NMB6"/>
<evidence type="ECO:0000256" key="4">
    <source>
        <dbReference type="ARBA" id="ARBA00022989"/>
    </source>
</evidence>
<evidence type="ECO:0000256" key="1">
    <source>
        <dbReference type="ARBA" id="ARBA00004167"/>
    </source>
</evidence>
<feature type="transmembrane region" description="Helical" evidence="7">
    <location>
        <begin position="161"/>
        <end position="183"/>
    </location>
</feature>
<name>A0A368NMB6_9GAMM</name>
<evidence type="ECO:0000259" key="9">
    <source>
        <dbReference type="PROSITE" id="PS51781"/>
    </source>
</evidence>
<dbReference type="GO" id="GO:0016020">
    <property type="term" value="C:membrane"/>
    <property type="evidence" value="ECO:0007669"/>
    <property type="project" value="UniProtKB-SubCell"/>
</dbReference>
<feature type="chain" id="PRO_5016687226" evidence="8">
    <location>
        <begin position="20"/>
        <end position="193"/>
    </location>
</feature>
<dbReference type="RefSeq" id="WP_114337161.1">
    <property type="nucleotide sequence ID" value="NZ_QPID01000002.1"/>
</dbReference>
<evidence type="ECO:0000313" key="11">
    <source>
        <dbReference type="Proteomes" id="UP000252558"/>
    </source>
</evidence>
<dbReference type="PIRSF" id="PIRSF006158">
    <property type="entry name" value="UCP006158_SH3"/>
    <property type="match status" value="1"/>
</dbReference>
<keyword evidence="6" id="KW-0175">Coiled coil</keyword>
<dbReference type="EMBL" id="QPID01000002">
    <property type="protein sequence ID" value="RCU51732.1"/>
    <property type="molecule type" value="Genomic_DNA"/>
</dbReference>
<organism evidence="10 11">
    <name type="scientific">Corallincola holothuriorum</name>
    <dbReference type="NCBI Taxonomy" id="2282215"/>
    <lineage>
        <taxon>Bacteria</taxon>
        <taxon>Pseudomonadati</taxon>
        <taxon>Pseudomonadota</taxon>
        <taxon>Gammaproteobacteria</taxon>
        <taxon>Alteromonadales</taxon>
        <taxon>Psychromonadaceae</taxon>
        <taxon>Corallincola</taxon>
    </lineage>
</organism>
<dbReference type="PROSITE" id="PS51781">
    <property type="entry name" value="SH3B"/>
    <property type="match status" value="1"/>
</dbReference>
<accession>A0A368NMB6</accession>
<comment type="caution">
    <text evidence="10">The sequence shown here is derived from an EMBL/GenBank/DDBJ whole genome shotgun (WGS) entry which is preliminary data.</text>
</comment>
<dbReference type="NCBIfam" id="TIGR04211">
    <property type="entry name" value="SH3_and_anchor"/>
    <property type="match status" value="1"/>
</dbReference>
<keyword evidence="3 8" id="KW-0732">Signal</keyword>
<dbReference type="InterPro" id="IPR016476">
    <property type="entry name" value="SH3_dom_pro"/>
</dbReference>
<dbReference type="Gene3D" id="2.30.30.40">
    <property type="entry name" value="SH3 Domains"/>
    <property type="match status" value="1"/>
</dbReference>
<dbReference type="Pfam" id="PF08239">
    <property type="entry name" value="SH3_3"/>
    <property type="match status" value="1"/>
</dbReference>
<feature type="signal peptide" evidence="8">
    <location>
        <begin position="1"/>
        <end position="19"/>
    </location>
</feature>
<protein>
    <submittedName>
        <fullName evidence="10">TIGR04211 family SH3 domain-containing protein</fullName>
    </submittedName>
</protein>
<feature type="domain" description="SH3b" evidence="9">
    <location>
        <begin position="22"/>
        <end position="87"/>
    </location>
</feature>
<evidence type="ECO:0000256" key="5">
    <source>
        <dbReference type="ARBA" id="ARBA00023136"/>
    </source>
</evidence>
<gene>
    <name evidence="10" type="ORF">DU002_04480</name>
</gene>
<sequence length="193" mass="21955">MKKLLVSLALLLPTFIAQAADGGYRYVSDELTIFMHTGPSTQYRIIGTITAGSRVKVEQAQSDTDYIKVTDPKGKTGWVDKKLLMAQASLQYRMPQLEEQLATLQMELQARNEELAALKQNLRGLQEQSEILIEERDETLSANQRLTTELDTLDESTQMEWFWRGGIVLGAGILLGIIIPFLPRRRKQQDQWM</sequence>
<reference evidence="10 11" key="1">
    <citation type="submission" date="2018-07" db="EMBL/GenBank/DDBJ databases">
        <title>Corallincola holothuriorum sp. nov., a new facultative anaerobe isolated from sea cucumber Apostichopus japonicus.</title>
        <authorList>
            <person name="Xia H."/>
        </authorList>
    </citation>
    <scope>NUCLEOTIDE SEQUENCE [LARGE SCALE GENOMIC DNA]</scope>
    <source>
        <strain evidence="10 11">C4</strain>
    </source>
</reference>
<dbReference type="SMART" id="SM00287">
    <property type="entry name" value="SH3b"/>
    <property type="match status" value="1"/>
</dbReference>